<reference evidence="1 2" key="1">
    <citation type="journal article" date="2016" name="Nat. Commun.">
        <title>Thousands of microbial genomes shed light on interconnected biogeochemical processes in an aquifer system.</title>
        <authorList>
            <person name="Anantharaman K."/>
            <person name="Brown C.T."/>
            <person name="Hug L.A."/>
            <person name="Sharon I."/>
            <person name="Castelle C.J."/>
            <person name="Probst A.J."/>
            <person name="Thomas B.C."/>
            <person name="Singh A."/>
            <person name="Wilkins M.J."/>
            <person name="Karaoz U."/>
            <person name="Brodie E.L."/>
            <person name="Williams K.H."/>
            <person name="Hubbard S.S."/>
            <person name="Banfield J.F."/>
        </authorList>
    </citation>
    <scope>NUCLEOTIDE SEQUENCE [LARGE SCALE GENOMIC DNA]</scope>
</reference>
<sequence length="115" mass="13230">MSEHTRIRVLLPRRSAPTLVLCECSRKALEEFNQSCGLFAECWVDRFYIQDVSQEEPAIAEELKSSLEAAEESAQLFYAHLAKYVDPAGLWLFRRGKLSEEKLLANVKWTFANYA</sequence>
<proteinExistence type="predicted"/>
<organism evidence="1 2">
    <name type="scientific">Candidatus Lloydbacteria bacterium RIFCSPLOWO2_01_FULL_50_20</name>
    <dbReference type="NCBI Taxonomy" id="1798665"/>
    <lineage>
        <taxon>Bacteria</taxon>
        <taxon>Candidatus Lloydiibacteriota</taxon>
    </lineage>
</organism>
<accession>A0A1G2DCL4</accession>
<evidence type="ECO:0000313" key="1">
    <source>
        <dbReference type="EMBL" id="OGZ11379.1"/>
    </source>
</evidence>
<comment type="caution">
    <text evidence="1">The sequence shown here is derived from an EMBL/GenBank/DDBJ whole genome shotgun (WGS) entry which is preliminary data.</text>
</comment>
<dbReference type="Proteomes" id="UP000178534">
    <property type="component" value="Unassembled WGS sequence"/>
</dbReference>
<dbReference type="AlphaFoldDB" id="A0A1G2DCL4"/>
<gene>
    <name evidence="1" type="ORF">A2942_04170</name>
</gene>
<name>A0A1G2DCL4_9BACT</name>
<dbReference type="EMBL" id="MHLP01000038">
    <property type="protein sequence ID" value="OGZ11379.1"/>
    <property type="molecule type" value="Genomic_DNA"/>
</dbReference>
<evidence type="ECO:0000313" key="2">
    <source>
        <dbReference type="Proteomes" id="UP000178534"/>
    </source>
</evidence>
<protein>
    <submittedName>
        <fullName evidence="1">Uncharacterized protein</fullName>
    </submittedName>
</protein>